<proteinExistence type="predicted"/>
<organism evidence="2">
    <name type="scientific">Hemiselmis tepida</name>
    <dbReference type="NCBI Taxonomy" id="464990"/>
    <lineage>
        <taxon>Eukaryota</taxon>
        <taxon>Cryptophyceae</taxon>
        <taxon>Cryptomonadales</taxon>
        <taxon>Hemiselmidaceae</taxon>
        <taxon>Hemiselmis</taxon>
    </lineage>
</organism>
<feature type="compositionally biased region" description="Basic and acidic residues" evidence="1">
    <location>
        <begin position="203"/>
        <end position="218"/>
    </location>
</feature>
<gene>
    <name evidence="2" type="ORF">HTEP1355_LOCUS21852</name>
</gene>
<feature type="region of interest" description="Disordered" evidence="1">
    <location>
        <begin position="117"/>
        <end position="147"/>
    </location>
</feature>
<dbReference type="AlphaFoldDB" id="A0A7S0Z6X2"/>
<protein>
    <submittedName>
        <fullName evidence="2">Uncharacterized protein</fullName>
    </submittedName>
</protein>
<feature type="compositionally biased region" description="Basic and acidic residues" evidence="1">
    <location>
        <begin position="270"/>
        <end position="280"/>
    </location>
</feature>
<feature type="compositionally biased region" description="Basic and acidic residues" evidence="1">
    <location>
        <begin position="253"/>
        <end position="262"/>
    </location>
</feature>
<name>A0A7S0Z6X2_9CRYP</name>
<dbReference type="EMBL" id="HBFN01037644">
    <property type="protein sequence ID" value="CAD8808172.1"/>
    <property type="molecule type" value="Transcribed_RNA"/>
</dbReference>
<sequence>MVQVQRVSAETKASRLSAALLLWGLACVAVLASSSRLFSSPAPSPYYLFSRSPAPSAGPLPSFIHDAKQEMEALRSSIPRAAGPIRLQEVGYAEAARRASAQKRAVDAFSSAKHAAHRIRPAASDRAEAASRGTATTTLHTAGPQGARRTMSLDVEASEKQIRVLEAQLPGRDRSAFPEEARQVEGVLQKAAAALDTINRKASRDSLRAAKAADDKENSALARNSDASNVLDAVNAIPSSPKRSHRSSQKKAHVQDRADVSDLRQWGKVYEPEHASLPHG</sequence>
<evidence type="ECO:0000313" key="2">
    <source>
        <dbReference type="EMBL" id="CAD8808172.1"/>
    </source>
</evidence>
<feature type="compositionally biased region" description="Basic residues" evidence="1">
    <location>
        <begin position="242"/>
        <end position="252"/>
    </location>
</feature>
<dbReference type="PROSITE" id="PS51257">
    <property type="entry name" value="PROKAR_LIPOPROTEIN"/>
    <property type="match status" value="1"/>
</dbReference>
<reference evidence="2" key="1">
    <citation type="submission" date="2021-01" db="EMBL/GenBank/DDBJ databases">
        <authorList>
            <person name="Corre E."/>
            <person name="Pelletier E."/>
            <person name="Niang G."/>
            <person name="Scheremetjew M."/>
            <person name="Finn R."/>
            <person name="Kale V."/>
            <person name="Holt S."/>
            <person name="Cochrane G."/>
            <person name="Meng A."/>
            <person name="Brown T."/>
            <person name="Cohen L."/>
        </authorList>
    </citation>
    <scope>NUCLEOTIDE SEQUENCE</scope>
    <source>
        <strain evidence="2">CCMP443</strain>
    </source>
</reference>
<feature type="region of interest" description="Disordered" evidence="1">
    <location>
        <begin position="203"/>
        <end position="280"/>
    </location>
</feature>
<evidence type="ECO:0000256" key="1">
    <source>
        <dbReference type="SAM" id="MobiDB-lite"/>
    </source>
</evidence>
<accession>A0A7S0Z6X2</accession>